<comment type="caution">
    <text evidence="1">The sequence shown here is derived from an EMBL/GenBank/DDBJ whole genome shotgun (WGS) entry which is preliminary data.</text>
</comment>
<evidence type="ECO:0000313" key="2">
    <source>
        <dbReference type="Proteomes" id="UP001060085"/>
    </source>
</evidence>
<dbReference type="EMBL" id="CM044702">
    <property type="protein sequence ID" value="KAI5678480.1"/>
    <property type="molecule type" value="Genomic_DNA"/>
</dbReference>
<dbReference type="Proteomes" id="UP001060085">
    <property type="component" value="Linkage Group LG02"/>
</dbReference>
<evidence type="ECO:0000313" key="1">
    <source>
        <dbReference type="EMBL" id="KAI5678480.1"/>
    </source>
</evidence>
<protein>
    <submittedName>
        <fullName evidence="1">Uncharacterized protein</fullName>
    </submittedName>
</protein>
<gene>
    <name evidence="1" type="ORF">M9H77_09430</name>
</gene>
<proteinExistence type="predicted"/>
<sequence length="295" mass="33875">MTLNYQAMNIISCALDVNEYNRVSGCDSAHEMWKLLEVTHEDSRKSEGEEKANLCFMALENEVQSLPSNLSNLVDDDDDDDDDLNSLLIEMYHELEKITKKNKELKNKIDNLSNENSKLVCENKTLLESLEVLKKESDSSKLEFQKLILENKNLCEKVFSLEKCMVDYDDLKKKVSDLILCIEKFTNGKENFETLLCSQRLPFDKSGIGYNHTNTSSKQTCFVKTSSPFSHLRCTYCEKSDHKATKCFVKRKIERGVKTIWKIKENPTSIHGPKKIWVPKVFSTSSFVGTQVKVI</sequence>
<keyword evidence="2" id="KW-1185">Reference proteome</keyword>
<name>A0ACC0C0R3_CATRO</name>
<reference evidence="2" key="1">
    <citation type="journal article" date="2023" name="Nat. Plants">
        <title>Single-cell RNA sequencing provides a high-resolution roadmap for understanding the multicellular compartmentation of specialized metabolism.</title>
        <authorList>
            <person name="Sun S."/>
            <person name="Shen X."/>
            <person name="Li Y."/>
            <person name="Li Y."/>
            <person name="Wang S."/>
            <person name="Li R."/>
            <person name="Zhang H."/>
            <person name="Shen G."/>
            <person name="Guo B."/>
            <person name="Wei J."/>
            <person name="Xu J."/>
            <person name="St-Pierre B."/>
            <person name="Chen S."/>
            <person name="Sun C."/>
        </authorList>
    </citation>
    <scope>NUCLEOTIDE SEQUENCE [LARGE SCALE GENOMIC DNA]</scope>
</reference>
<accession>A0ACC0C0R3</accession>
<organism evidence="1 2">
    <name type="scientific">Catharanthus roseus</name>
    <name type="common">Madagascar periwinkle</name>
    <name type="synonym">Vinca rosea</name>
    <dbReference type="NCBI Taxonomy" id="4058"/>
    <lineage>
        <taxon>Eukaryota</taxon>
        <taxon>Viridiplantae</taxon>
        <taxon>Streptophyta</taxon>
        <taxon>Embryophyta</taxon>
        <taxon>Tracheophyta</taxon>
        <taxon>Spermatophyta</taxon>
        <taxon>Magnoliopsida</taxon>
        <taxon>eudicotyledons</taxon>
        <taxon>Gunneridae</taxon>
        <taxon>Pentapetalae</taxon>
        <taxon>asterids</taxon>
        <taxon>lamiids</taxon>
        <taxon>Gentianales</taxon>
        <taxon>Apocynaceae</taxon>
        <taxon>Rauvolfioideae</taxon>
        <taxon>Vinceae</taxon>
        <taxon>Catharanthinae</taxon>
        <taxon>Catharanthus</taxon>
    </lineage>
</organism>